<dbReference type="PANTHER" id="PTHR47871">
    <property type="entry name" value="NAC DOMAIN-CONTAINING PROTEIN 8"/>
    <property type="match status" value="1"/>
</dbReference>
<keyword evidence="3" id="KW-1185">Reference proteome</keyword>
<accession>A0A5J5BYH6</accession>
<feature type="region of interest" description="Disordered" evidence="1">
    <location>
        <begin position="216"/>
        <end position="236"/>
    </location>
</feature>
<dbReference type="OrthoDB" id="2021147at2759"/>
<evidence type="ECO:0000256" key="1">
    <source>
        <dbReference type="SAM" id="MobiDB-lite"/>
    </source>
</evidence>
<feature type="region of interest" description="Disordered" evidence="1">
    <location>
        <begin position="1"/>
        <end position="28"/>
    </location>
</feature>
<reference evidence="2 3" key="1">
    <citation type="submission" date="2019-09" db="EMBL/GenBank/DDBJ databases">
        <title>A chromosome-level genome assembly of the Chinese tupelo Nyssa sinensis.</title>
        <authorList>
            <person name="Yang X."/>
            <person name="Kang M."/>
            <person name="Yang Y."/>
            <person name="Xiong H."/>
            <person name="Wang M."/>
            <person name="Zhang Z."/>
            <person name="Wang Z."/>
            <person name="Wu H."/>
            <person name="Ma T."/>
            <person name="Liu J."/>
            <person name="Xi Z."/>
        </authorList>
    </citation>
    <scope>NUCLEOTIDE SEQUENCE [LARGE SCALE GENOMIC DNA]</scope>
    <source>
        <strain evidence="2">J267</strain>
        <tissue evidence="2">Leaf</tissue>
    </source>
</reference>
<evidence type="ECO:0000313" key="3">
    <source>
        <dbReference type="Proteomes" id="UP000325577"/>
    </source>
</evidence>
<sequence>MGQFSGSDNTSSKSENGTRDATLDSRKKATIHRHPQFITLLRRKIRNVIPRACHGFRPACFAAEQINERFLPEQSGAGVLGAYCYQGTQVNKLISSNRIALSEVNVDATASPLLQCSIPSTHPVNIKVEHIDNSLMSLSGNYVKGSSGADAQVIKLNTEIPDDFEDDLDHIVLKERRRMLLSRKSLELTKPLLEGNSSWLSNPVVEDMIQSIAGIGKGEGHSVDGESSGGPSSAAPQCSALTGSCRHIESTKSGNSVGLQESDGICSSKIASTAYESCGGQEFVSGGHKSNFPYTKIVSVKSELETPDESYGDEVDHMLLQDRIKLLASRAVPNFDISRNFKCLGKIVPSARDCSPIVSDSAKPLRINRPKKRRKTATDSVETALEEDAPGLLQVLVDKGVTVNEIKLYGEMESNEPLDDSFSEDGFAELEAVISKLFSRRHSLLKLAPIRCTKGEKASYLLGLSNITCGAGTLSTVSEVAC</sequence>
<dbReference type="EMBL" id="CM018032">
    <property type="protein sequence ID" value="KAA8547704.1"/>
    <property type="molecule type" value="Genomic_DNA"/>
</dbReference>
<name>A0A5J5BYH6_9ASTE</name>
<gene>
    <name evidence="2" type="ORF">F0562_004133</name>
</gene>
<organism evidence="2 3">
    <name type="scientific">Nyssa sinensis</name>
    <dbReference type="NCBI Taxonomy" id="561372"/>
    <lineage>
        <taxon>Eukaryota</taxon>
        <taxon>Viridiplantae</taxon>
        <taxon>Streptophyta</taxon>
        <taxon>Embryophyta</taxon>
        <taxon>Tracheophyta</taxon>
        <taxon>Spermatophyta</taxon>
        <taxon>Magnoliopsida</taxon>
        <taxon>eudicotyledons</taxon>
        <taxon>Gunneridae</taxon>
        <taxon>Pentapetalae</taxon>
        <taxon>asterids</taxon>
        <taxon>Cornales</taxon>
        <taxon>Nyssaceae</taxon>
        <taxon>Nyssa</taxon>
    </lineage>
</organism>
<protein>
    <submittedName>
        <fullName evidence="2">Uncharacterized protein</fullName>
    </submittedName>
</protein>
<evidence type="ECO:0000313" key="2">
    <source>
        <dbReference type="EMBL" id="KAA8547704.1"/>
    </source>
</evidence>
<proteinExistence type="predicted"/>
<feature type="compositionally biased region" description="Polar residues" evidence="1">
    <location>
        <begin position="1"/>
        <end position="15"/>
    </location>
</feature>
<dbReference type="PANTHER" id="PTHR47871:SF2">
    <property type="entry name" value="OS03G0221300 PROTEIN"/>
    <property type="match status" value="1"/>
</dbReference>
<dbReference type="AlphaFoldDB" id="A0A5J5BYH6"/>
<feature type="compositionally biased region" description="Basic and acidic residues" evidence="1">
    <location>
        <begin position="16"/>
        <end position="27"/>
    </location>
</feature>
<dbReference type="Proteomes" id="UP000325577">
    <property type="component" value="Linkage Group LG1"/>
</dbReference>